<accession>A0AAD8GNE3</accession>
<evidence type="ECO:0000313" key="1">
    <source>
        <dbReference type="EMBL" id="KAK1350682.1"/>
    </source>
</evidence>
<evidence type="ECO:0000313" key="5">
    <source>
        <dbReference type="Proteomes" id="UP001237642"/>
    </source>
</evidence>
<dbReference type="EMBL" id="JAUIZM010000008">
    <property type="protein sequence ID" value="KAK1370919.1"/>
    <property type="molecule type" value="Genomic_DNA"/>
</dbReference>
<comment type="caution">
    <text evidence="1">The sequence shown here is derived from an EMBL/GenBank/DDBJ whole genome shotgun (WGS) entry which is preliminary data.</text>
</comment>
<protein>
    <submittedName>
        <fullName evidence="1">Uncharacterized protein</fullName>
    </submittedName>
</protein>
<dbReference type="AlphaFoldDB" id="A0AAD8GNE3"/>
<sequence>MNFATFEQPNFSPAQMVNPEEELDFKKHITSLKTFLGLEQDVSQMEFNSIDYWGPGEIFKRWQIHKLHLAQEISMQGCCLMQANVLMLDLGCCSPVFNYMALESFMGFPLLVASGKDACILIRGCFSYWNIFVDAPGATLFEMFKWCFILRDWFKSRPGVEAILCF</sequence>
<reference evidence="1" key="2">
    <citation type="submission" date="2023-05" db="EMBL/GenBank/DDBJ databases">
        <authorList>
            <person name="Schelkunov M.I."/>
        </authorList>
    </citation>
    <scope>NUCLEOTIDE SEQUENCE</scope>
    <source>
        <strain evidence="1">Hsosn_3</strain>
        <tissue evidence="1">Leaf</tissue>
    </source>
</reference>
<evidence type="ECO:0000313" key="4">
    <source>
        <dbReference type="EMBL" id="KAK1370919.1"/>
    </source>
</evidence>
<dbReference type="EMBL" id="JAUIZM010000008">
    <property type="protein sequence ID" value="KAK1370911.1"/>
    <property type="molecule type" value="Genomic_DNA"/>
</dbReference>
<keyword evidence="5" id="KW-1185">Reference proteome</keyword>
<gene>
    <name evidence="2" type="ORF">POM88_037003</name>
    <name evidence="3" type="ORF">POM88_037007</name>
    <name evidence="4" type="ORF">POM88_037011</name>
    <name evidence="1" type="ORF">POM88_054603</name>
</gene>
<proteinExistence type="predicted"/>
<dbReference type="EMBL" id="JAUIZM010000008">
    <property type="protein sequence ID" value="KAK1370915.1"/>
    <property type="molecule type" value="Genomic_DNA"/>
</dbReference>
<evidence type="ECO:0000313" key="3">
    <source>
        <dbReference type="EMBL" id="KAK1370915.1"/>
    </source>
</evidence>
<name>A0AAD8GNE3_9APIA</name>
<evidence type="ECO:0000313" key="2">
    <source>
        <dbReference type="EMBL" id="KAK1370911.1"/>
    </source>
</evidence>
<dbReference type="EMBL" id="JAUIZM010000061">
    <property type="protein sequence ID" value="KAK1350682.1"/>
    <property type="molecule type" value="Genomic_DNA"/>
</dbReference>
<dbReference type="Proteomes" id="UP001237642">
    <property type="component" value="Unassembled WGS sequence"/>
</dbReference>
<reference evidence="1" key="1">
    <citation type="submission" date="2023-02" db="EMBL/GenBank/DDBJ databases">
        <title>Genome of toxic invasive species Heracleum sosnowskyi carries increased number of genes despite the absence of recent whole-genome duplications.</title>
        <authorList>
            <person name="Schelkunov M."/>
            <person name="Shtratnikova V."/>
            <person name="Makarenko M."/>
            <person name="Klepikova A."/>
            <person name="Omelchenko D."/>
            <person name="Novikova G."/>
            <person name="Obukhova E."/>
            <person name="Bogdanov V."/>
            <person name="Penin A."/>
            <person name="Logacheva M."/>
        </authorList>
    </citation>
    <scope>NUCLEOTIDE SEQUENCE</scope>
    <source>
        <strain evidence="1">Hsosn_3</strain>
        <tissue evidence="1">Leaf</tissue>
    </source>
</reference>
<organism evidence="1 5">
    <name type="scientific">Heracleum sosnowskyi</name>
    <dbReference type="NCBI Taxonomy" id="360622"/>
    <lineage>
        <taxon>Eukaryota</taxon>
        <taxon>Viridiplantae</taxon>
        <taxon>Streptophyta</taxon>
        <taxon>Embryophyta</taxon>
        <taxon>Tracheophyta</taxon>
        <taxon>Spermatophyta</taxon>
        <taxon>Magnoliopsida</taxon>
        <taxon>eudicotyledons</taxon>
        <taxon>Gunneridae</taxon>
        <taxon>Pentapetalae</taxon>
        <taxon>asterids</taxon>
        <taxon>campanulids</taxon>
        <taxon>Apiales</taxon>
        <taxon>Apiaceae</taxon>
        <taxon>Apioideae</taxon>
        <taxon>apioid superclade</taxon>
        <taxon>Tordylieae</taxon>
        <taxon>Tordyliinae</taxon>
        <taxon>Heracleum</taxon>
    </lineage>
</organism>